<accession>A0A8J2PGG8</accession>
<comment type="caution">
    <text evidence="2">The sequence shown here is derived from an EMBL/GenBank/DDBJ whole genome shotgun (WGS) entry which is preliminary data.</text>
</comment>
<sequence>MSSDPTNSFTILGLYEELLYLESQATRLRSISPEDLIEYYKAFMNQVKTFPWNNWNSKDIFDSAIATLQATIYMRIHELTMYKQEIGLVTDLQAFLQITTENLASIKDSKTSLEKFQIVEHARGKLESSIQEKQDEAEKLIREEINPEIERNQELINTYVDQLLTEIAELRSKEASHKEELESKKKKLQKWRRTRQFFRGFKFLGKIASVFGPKGAVVGAVFNLVGGIGEGSGGDIGGSDPGNGLPPIYTSRFQDFSKGFSMSTQAA</sequence>
<evidence type="ECO:0000313" key="3">
    <source>
        <dbReference type="Proteomes" id="UP000708208"/>
    </source>
</evidence>
<gene>
    <name evidence="2" type="ORF">AFUS01_LOCUS31696</name>
</gene>
<keyword evidence="1" id="KW-0175">Coiled coil</keyword>
<organism evidence="2 3">
    <name type="scientific">Allacma fusca</name>
    <dbReference type="NCBI Taxonomy" id="39272"/>
    <lineage>
        <taxon>Eukaryota</taxon>
        <taxon>Metazoa</taxon>
        <taxon>Ecdysozoa</taxon>
        <taxon>Arthropoda</taxon>
        <taxon>Hexapoda</taxon>
        <taxon>Collembola</taxon>
        <taxon>Symphypleona</taxon>
        <taxon>Sminthuridae</taxon>
        <taxon>Allacma</taxon>
    </lineage>
</organism>
<proteinExistence type="predicted"/>
<feature type="non-terminal residue" evidence="2">
    <location>
        <position position="267"/>
    </location>
</feature>
<keyword evidence="3" id="KW-1185">Reference proteome</keyword>
<dbReference type="EMBL" id="CAJVCH010507532">
    <property type="protein sequence ID" value="CAG7821353.1"/>
    <property type="molecule type" value="Genomic_DNA"/>
</dbReference>
<feature type="coiled-coil region" evidence="1">
    <location>
        <begin position="123"/>
        <end position="194"/>
    </location>
</feature>
<name>A0A8J2PGG8_9HEXA</name>
<dbReference type="Proteomes" id="UP000708208">
    <property type="component" value="Unassembled WGS sequence"/>
</dbReference>
<reference evidence="2" key="1">
    <citation type="submission" date="2021-06" db="EMBL/GenBank/DDBJ databases">
        <authorList>
            <person name="Hodson N. C."/>
            <person name="Mongue J. A."/>
            <person name="Jaron S. K."/>
        </authorList>
    </citation>
    <scope>NUCLEOTIDE SEQUENCE</scope>
</reference>
<protein>
    <submittedName>
        <fullName evidence="2">Uncharacterized protein</fullName>
    </submittedName>
</protein>
<evidence type="ECO:0000256" key="1">
    <source>
        <dbReference type="SAM" id="Coils"/>
    </source>
</evidence>
<evidence type="ECO:0000313" key="2">
    <source>
        <dbReference type="EMBL" id="CAG7821353.1"/>
    </source>
</evidence>
<dbReference type="AlphaFoldDB" id="A0A8J2PGG8"/>